<dbReference type="EMBL" id="JAIWYP010000007">
    <property type="protein sequence ID" value="KAH3800566.1"/>
    <property type="molecule type" value="Genomic_DNA"/>
</dbReference>
<dbReference type="AlphaFoldDB" id="A0A9D4FM61"/>
<feature type="region of interest" description="Disordered" evidence="1">
    <location>
        <begin position="56"/>
        <end position="102"/>
    </location>
</feature>
<evidence type="ECO:0000256" key="1">
    <source>
        <dbReference type="SAM" id="MobiDB-lite"/>
    </source>
</evidence>
<feature type="region of interest" description="Disordered" evidence="1">
    <location>
        <begin position="19"/>
        <end position="38"/>
    </location>
</feature>
<proteinExistence type="predicted"/>
<protein>
    <submittedName>
        <fullName evidence="2">Uncharacterized protein</fullName>
    </submittedName>
</protein>
<feature type="compositionally biased region" description="Basic and acidic residues" evidence="1">
    <location>
        <begin position="89"/>
        <end position="102"/>
    </location>
</feature>
<reference evidence="2" key="2">
    <citation type="submission" date="2020-11" db="EMBL/GenBank/DDBJ databases">
        <authorList>
            <person name="McCartney M.A."/>
            <person name="Auch B."/>
            <person name="Kono T."/>
            <person name="Mallez S."/>
            <person name="Becker A."/>
            <person name="Gohl D.M."/>
            <person name="Silverstein K.A.T."/>
            <person name="Koren S."/>
            <person name="Bechman K.B."/>
            <person name="Herman A."/>
            <person name="Abrahante J.E."/>
            <person name="Garbe J."/>
        </authorList>
    </citation>
    <scope>NUCLEOTIDE SEQUENCE</scope>
    <source>
        <strain evidence="2">Duluth1</strain>
        <tissue evidence="2">Whole animal</tissue>
    </source>
</reference>
<organism evidence="2 3">
    <name type="scientific">Dreissena polymorpha</name>
    <name type="common">Zebra mussel</name>
    <name type="synonym">Mytilus polymorpha</name>
    <dbReference type="NCBI Taxonomy" id="45954"/>
    <lineage>
        <taxon>Eukaryota</taxon>
        <taxon>Metazoa</taxon>
        <taxon>Spiralia</taxon>
        <taxon>Lophotrochozoa</taxon>
        <taxon>Mollusca</taxon>
        <taxon>Bivalvia</taxon>
        <taxon>Autobranchia</taxon>
        <taxon>Heteroconchia</taxon>
        <taxon>Euheterodonta</taxon>
        <taxon>Imparidentia</taxon>
        <taxon>Neoheterodontei</taxon>
        <taxon>Myida</taxon>
        <taxon>Dreissenoidea</taxon>
        <taxon>Dreissenidae</taxon>
        <taxon>Dreissena</taxon>
    </lineage>
</organism>
<evidence type="ECO:0000313" key="2">
    <source>
        <dbReference type="EMBL" id="KAH3800566.1"/>
    </source>
</evidence>
<feature type="compositionally biased region" description="Polar residues" evidence="1">
    <location>
        <begin position="71"/>
        <end position="81"/>
    </location>
</feature>
<dbReference type="Proteomes" id="UP000828390">
    <property type="component" value="Unassembled WGS sequence"/>
</dbReference>
<reference evidence="2" key="1">
    <citation type="journal article" date="2019" name="bioRxiv">
        <title>The Genome of the Zebra Mussel, Dreissena polymorpha: A Resource for Invasive Species Research.</title>
        <authorList>
            <person name="McCartney M.A."/>
            <person name="Auch B."/>
            <person name="Kono T."/>
            <person name="Mallez S."/>
            <person name="Zhang Y."/>
            <person name="Obille A."/>
            <person name="Becker A."/>
            <person name="Abrahante J.E."/>
            <person name="Garbe J."/>
            <person name="Badalamenti J.P."/>
            <person name="Herman A."/>
            <person name="Mangelson H."/>
            <person name="Liachko I."/>
            <person name="Sullivan S."/>
            <person name="Sone E.D."/>
            <person name="Koren S."/>
            <person name="Silverstein K.A.T."/>
            <person name="Beckman K.B."/>
            <person name="Gohl D.M."/>
        </authorList>
    </citation>
    <scope>NUCLEOTIDE SEQUENCE</scope>
    <source>
        <strain evidence="2">Duluth1</strain>
        <tissue evidence="2">Whole animal</tissue>
    </source>
</reference>
<sequence length="102" mass="11194">MSDKVKNLSHKQTPITVRSAADVSFRSSGWRPADDRTETGQICSIGRRIELRSKQDRTINARVSPGDRPTSDSLNAYTSTGDRLIAEGPPHDARRTPDGCSL</sequence>
<comment type="caution">
    <text evidence="2">The sequence shown here is derived from an EMBL/GenBank/DDBJ whole genome shotgun (WGS) entry which is preliminary data.</text>
</comment>
<accession>A0A9D4FM61</accession>
<gene>
    <name evidence="2" type="ORF">DPMN_154199</name>
</gene>
<evidence type="ECO:0000313" key="3">
    <source>
        <dbReference type="Proteomes" id="UP000828390"/>
    </source>
</evidence>
<name>A0A9D4FM61_DREPO</name>
<keyword evidence="3" id="KW-1185">Reference proteome</keyword>